<organism evidence="1 2">
    <name type="scientific">Rhododendron griersonianum</name>
    <dbReference type="NCBI Taxonomy" id="479676"/>
    <lineage>
        <taxon>Eukaryota</taxon>
        <taxon>Viridiplantae</taxon>
        <taxon>Streptophyta</taxon>
        <taxon>Embryophyta</taxon>
        <taxon>Tracheophyta</taxon>
        <taxon>Spermatophyta</taxon>
        <taxon>Magnoliopsida</taxon>
        <taxon>eudicotyledons</taxon>
        <taxon>Gunneridae</taxon>
        <taxon>Pentapetalae</taxon>
        <taxon>asterids</taxon>
        <taxon>Ericales</taxon>
        <taxon>Ericaceae</taxon>
        <taxon>Ericoideae</taxon>
        <taxon>Rhodoreae</taxon>
        <taxon>Rhododendron</taxon>
    </lineage>
</organism>
<evidence type="ECO:0000313" key="2">
    <source>
        <dbReference type="Proteomes" id="UP000823749"/>
    </source>
</evidence>
<evidence type="ECO:0000313" key="1">
    <source>
        <dbReference type="EMBL" id="KAG5522461.1"/>
    </source>
</evidence>
<comment type="caution">
    <text evidence="1">The sequence shown here is derived from an EMBL/GenBank/DDBJ whole genome shotgun (WGS) entry which is preliminary data.</text>
</comment>
<accession>A0AAV6I177</accession>
<protein>
    <submittedName>
        <fullName evidence="1">Uncharacterized protein</fullName>
    </submittedName>
</protein>
<sequence length="76" mass="8679">MLWGLSDGLMIILRHHLNNVETESDSKVAKYKRHPPPNLPFRVLNEECKVMMRGSGCTLDHTLLEGDELVGKMTKF</sequence>
<dbReference type="EMBL" id="JACTNZ010000012">
    <property type="protein sequence ID" value="KAG5522461.1"/>
    <property type="molecule type" value="Genomic_DNA"/>
</dbReference>
<name>A0AAV6I177_9ERIC</name>
<dbReference type="AlphaFoldDB" id="A0AAV6I177"/>
<gene>
    <name evidence="1" type="ORF">RHGRI_034592</name>
</gene>
<proteinExistence type="predicted"/>
<keyword evidence="2" id="KW-1185">Reference proteome</keyword>
<dbReference type="Proteomes" id="UP000823749">
    <property type="component" value="Chromosome 12"/>
</dbReference>
<reference evidence="1" key="1">
    <citation type="submission" date="2020-08" db="EMBL/GenBank/DDBJ databases">
        <title>Plant Genome Project.</title>
        <authorList>
            <person name="Zhang R.-G."/>
        </authorList>
    </citation>
    <scope>NUCLEOTIDE SEQUENCE</scope>
    <source>
        <strain evidence="1">WSP0</strain>
        <tissue evidence="1">Leaf</tissue>
    </source>
</reference>